<dbReference type="Gene3D" id="3.40.50.1820">
    <property type="entry name" value="alpha/beta hydrolase"/>
    <property type="match status" value="1"/>
</dbReference>
<accession>A0A4U0WZN8</accession>
<proteinExistence type="predicted"/>
<dbReference type="Proteomes" id="UP000309340">
    <property type="component" value="Unassembled WGS sequence"/>
</dbReference>
<dbReference type="InterPro" id="IPR013744">
    <property type="entry name" value="SidJ"/>
</dbReference>
<organism evidence="1 2">
    <name type="scientific">Friedmanniomyces simplex</name>
    <dbReference type="NCBI Taxonomy" id="329884"/>
    <lineage>
        <taxon>Eukaryota</taxon>
        <taxon>Fungi</taxon>
        <taxon>Dikarya</taxon>
        <taxon>Ascomycota</taxon>
        <taxon>Pezizomycotina</taxon>
        <taxon>Dothideomycetes</taxon>
        <taxon>Dothideomycetidae</taxon>
        <taxon>Mycosphaerellales</taxon>
        <taxon>Teratosphaeriaceae</taxon>
        <taxon>Friedmanniomyces</taxon>
    </lineage>
</organism>
<dbReference type="InterPro" id="IPR029058">
    <property type="entry name" value="AB_hydrolase_fold"/>
</dbReference>
<dbReference type="EMBL" id="NAJQ01000530">
    <property type="protein sequence ID" value="TKA68113.1"/>
    <property type="molecule type" value="Genomic_DNA"/>
</dbReference>
<reference evidence="1 2" key="1">
    <citation type="submission" date="2017-03" db="EMBL/GenBank/DDBJ databases">
        <title>Genomes of endolithic fungi from Antarctica.</title>
        <authorList>
            <person name="Coleine C."/>
            <person name="Masonjones S."/>
            <person name="Stajich J.E."/>
        </authorList>
    </citation>
    <scope>NUCLEOTIDE SEQUENCE [LARGE SCALE GENOMIC DNA]</scope>
    <source>
        <strain evidence="1 2">CCFEE 5184</strain>
    </source>
</reference>
<sequence length="323" mass="34792">MRTAPTATKGNSRSTAGTRTLHFVPPNLTAFEPLKPLFPSADVHTLLWIGGLFDTLLSVAYPLEIAQALPATWSLATASLGSAGKSWGVGSIAQDAEDIAKIVAYFRTLRPGGKIVLMGHSTGCQDSMEHLVGPPSPHRPPVDGMILQAPVSDREAMASHLPEALLHEANQLALKMCREGHEKDALPYRLTKSLFGRVAVTARRWVDLATPGGADDYFSSDLSEERLQNTFGRLPARTPVLVLYSGSEENVPSTVDKDALVRRWIGVIEAGGGKVDGYHGSIVPEATHNLNGCPESIVRDLVQRVVGFVGRLDNGDFHTESKM</sequence>
<comment type="caution">
    <text evidence="1">The sequence shown here is derived from an EMBL/GenBank/DDBJ whole genome shotgun (WGS) entry which is preliminary data.</text>
</comment>
<name>A0A4U0WZN8_9PEZI</name>
<dbReference type="PANTHER" id="PTHR31591:SF7">
    <property type="entry name" value="DUF1749-DOMAIN-CONTAINING PROTEIN"/>
    <property type="match status" value="1"/>
</dbReference>
<dbReference type="Pfam" id="PF08538">
    <property type="entry name" value="DUF1749"/>
    <property type="match status" value="1"/>
</dbReference>
<protein>
    <recommendedName>
        <fullName evidence="3">AB hydrolase-1 domain-containing protein</fullName>
    </recommendedName>
</protein>
<evidence type="ECO:0008006" key="3">
    <source>
        <dbReference type="Google" id="ProtNLM"/>
    </source>
</evidence>
<dbReference type="AlphaFoldDB" id="A0A4U0WZN8"/>
<dbReference type="SUPFAM" id="SSF53474">
    <property type="entry name" value="alpha/beta-Hydrolases"/>
    <property type="match status" value="1"/>
</dbReference>
<dbReference type="PANTHER" id="PTHR31591">
    <property type="entry name" value="UPF0613 PROTEIN PB24D3.06C"/>
    <property type="match status" value="1"/>
</dbReference>
<evidence type="ECO:0000313" key="1">
    <source>
        <dbReference type="EMBL" id="TKA68113.1"/>
    </source>
</evidence>
<gene>
    <name evidence="1" type="ORF">B0A55_08294</name>
</gene>
<dbReference type="OrthoDB" id="10034502at2759"/>
<keyword evidence="2" id="KW-1185">Reference proteome</keyword>
<evidence type="ECO:0000313" key="2">
    <source>
        <dbReference type="Proteomes" id="UP000309340"/>
    </source>
</evidence>